<keyword evidence="1" id="KW-1133">Transmembrane helix</keyword>
<proteinExistence type="predicted"/>
<protein>
    <submittedName>
        <fullName evidence="2">Uncharacterized protein</fullName>
    </submittedName>
</protein>
<dbReference type="AlphaFoldDB" id="A0A1W6QXV9"/>
<accession>A0A1W6QXV9</accession>
<reference evidence="2" key="1">
    <citation type="submission" date="2016-12" db="EMBL/GenBank/DDBJ databases">
        <title>Characterization of a Plasmid Isolated from Enterococcus faecalis found in the Fecal Material of a Blue Whale.</title>
        <authorList>
            <person name="McLaughlin R."/>
        </authorList>
    </citation>
    <scope>NUCLEOTIDE SEQUENCE</scope>
    <source>
        <strain evidence="2">3</strain>
        <plasmid evidence="2">pGTC3</plasmid>
    </source>
</reference>
<keyword evidence="1" id="KW-0812">Transmembrane</keyword>
<sequence length="63" mass="7479">MEGCNMAKNVVEKQRKLKKIKQNVQRIVFGKKNQTIVSFETRRLYLLVVVVFFIYLLCSWLVS</sequence>
<keyword evidence="1" id="KW-0472">Membrane</keyword>
<evidence type="ECO:0000256" key="1">
    <source>
        <dbReference type="SAM" id="Phobius"/>
    </source>
</evidence>
<dbReference type="EMBL" id="KY303941">
    <property type="protein sequence ID" value="ARO46199.1"/>
    <property type="molecule type" value="Genomic_DNA"/>
</dbReference>
<evidence type="ECO:0000313" key="2">
    <source>
        <dbReference type="EMBL" id="ARO46199.1"/>
    </source>
</evidence>
<name>A0A1W6QXV9_ENTFL</name>
<keyword evidence="2" id="KW-0614">Plasmid</keyword>
<geneLocation type="plasmid" evidence="2">
    <name>pGTC3</name>
</geneLocation>
<feature type="transmembrane region" description="Helical" evidence="1">
    <location>
        <begin position="44"/>
        <end position="62"/>
    </location>
</feature>
<organism evidence="2">
    <name type="scientific">Enterococcus faecalis</name>
    <name type="common">Streptococcus faecalis</name>
    <dbReference type="NCBI Taxonomy" id="1351"/>
    <lineage>
        <taxon>Bacteria</taxon>
        <taxon>Bacillati</taxon>
        <taxon>Bacillota</taxon>
        <taxon>Bacilli</taxon>
        <taxon>Lactobacillales</taxon>
        <taxon>Enterococcaceae</taxon>
        <taxon>Enterococcus</taxon>
    </lineage>
</organism>